<comment type="similarity">
    <text evidence="1">Belongs to the membrane fusion protein (MFP) (TC 8.A.1) family.</text>
</comment>
<feature type="region of interest" description="Disordered" evidence="3">
    <location>
        <begin position="1"/>
        <end position="30"/>
    </location>
</feature>
<evidence type="ECO:0000256" key="3">
    <source>
        <dbReference type="SAM" id="MobiDB-lite"/>
    </source>
</evidence>
<dbReference type="SUPFAM" id="SSF111369">
    <property type="entry name" value="HlyD-like secretion proteins"/>
    <property type="match status" value="2"/>
</dbReference>
<evidence type="ECO:0000259" key="6">
    <source>
        <dbReference type="Pfam" id="PF25954"/>
    </source>
</evidence>
<dbReference type="InterPro" id="IPR006143">
    <property type="entry name" value="RND_pump_MFP"/>
</dbReference>
<dbReference type="Gene3D" id="1.10.287.470">
    <property type="entry name" value="Helix hairpin bin"/>
    <property type="match status" value="2"/>
</dbReference>
<feature type="coiled-coil region" evidence="2">
    <location>
        <begin position="249"/>
        <end position="302"/>
    </location>
</feature>
<dbReference type="EMBL" id="JAMZMM010000077">
    <property type="protein sequence ID" value="MCP2728842.1"/>
    <property type="molecule type" value="Genomic_DNA"/>
</dbReference>
<dbReference type="NCBIfam" id="TIGR01730">
    <property type="entry name" value="RND_mfp"/>
    <property type="match status" value="1"/>
</dbReference>
<evidence type="ECO:0000313" key="8">
    <source>
        <dbReference type="EMBL" id="MCP2728842.1"/>
    </source>
</evidence>
<evidence type="ECO:0000259" key="7">
    <source>
        <dbReference type="Pfam" id="PF25989"/>
    </source>
</evidence>
<feature type="domain" description="YbhG-like alpha-helical hairpin" evidence="5">
    <location>
        <begin position="166"/>
        <end position="304"/>
    </location>
</feature>
<feature type="transmembrane region" description="Helical" evidence="4">
    <location>
        <begin position="59"/>
        <end position="78"/>
    </location>
</feature>
<evidence type="ECO:0000256" key="4">
    <source>
        <dbReference type="SAM" id="Phobius"/>
    </source>
</evidence>
<dbReference type="Gene3D" id="2.40.30.170">
    <property type="match status" value="1"/>
</dbReference>
<protein>
    <submittedName>
        <fullName evidence="8">Efflux RND transporter periplasmic adaptor subunit</fullName>
    </submittedName>
</protein>
<dbReference type="InterPro" id="IPR059052">
    <property type="entry name" value="HH_YbhG-like"/>
</dbReference>
<organism evidence="8 9">
    <name type="scientific">Limnofasciculus baicalensis BBK-W-15</name>
    <dbReference type="NCBI Taxonomy" id="2699891"/>
    <lineage>
        <taxon>Bacteria</taxon>
        <taxon>Bacillati</taxon>
        <taxon>Cyanobacteriota</taxon>
        <taxon>Cyanophyceae</taxon>
        <taxon>Coleofasciculales</taxon>
        <taxon>Coleofasciculaceae</taxon>
        <taxon>Limnofasciculus</taxon>
        <taxon>Limnofasciculus baicalensis</taxon>
    </lineage>
</organism>
<comment type="caution">
    <text evidence="8">The sequence shown here is derived from an EMBL/GenBank/DDBJ whole genome shotgun (WGS) entry which is preliminary data.</text>
</comment>
<keyword evidence="4" id="KW-0472">Membrane</keyword>
<dbReference type="RefSeq" id="WP_254011633.1">
    <property type="nucleotide sequence ID" value="NZ_JAMZMM010000077.1"/>
</dbReference>
<dbReference type="AlphaFoldDB" id="A0AAE3GUJ9"/>
<proteinExistence type="inferred from homology"/>
<dbReference type="PANTHER" id="PTHR30469">
    <property type="entry name" value="MULTIDRUG RESISTANCE PROTEIN MDTA"/>
    <property type="match status" value="1"/>
</dbReference>
<accession>A0AAE3GUJ9</accession>
<dbReference type="PANTHER" id="PTHR30469:SF15">
    <property type="entry name" value="HLYD FAMILY OF SECRETION PROTEINS"/>
    <property type="match status" value="1"/>
</dbReference>
<feature type="domain" description="YknX-like C-terminal permuted SH3-like" evidence="7">
    <location>
        <begin position="421"/>
        <end position="492"/>
    </location>
</feature>
<dbReference type="Pfam" id="PF25954">
    <property type="entry name" value="Beta-barrel_RND_2"/>
    <property type="match status" value="1"/>
</dbReference>
<dbReference type="GO" id="GO:1990281">
    <property type="term" value="C:efflux pump complex"/>
    <property type="evidence" value="ECO:0007669"/>
    <property type="project" value="TreeGrafter"/>
</dbReference>
<keyword evidence="2" id="KW-0175">Coiled coil</keyword>
<dbReference type="Gene3D" id="2.40.50.100">
    <property type="match status" value="2"/>
</dbReference>
<keyword evidence="9" id="KW-1185">Reference proteome</keyword>
<sequence length="497" mass="53116">MTQTAPQQDKINLNGSAVASPPDIEPDTVSSSITETEIPGIEIPQTEIPRPNPVSGARGLIFGIGIGIAIALFGNHILSGKQTKTPPRKLPPAASSTAPAQSVTVAAVEAAPISRTLKGIDGTVAPLGDIVSVMSQATGLQIKQVLVDEGMYVKTGQTMALLSEDRIQAQLTQAKAAVTQAEARLAQLKAGTRVEEIAQAQETVNSAQSGITEAQSDLDLARMRVQRNQMLQVEGAVARDRLDEVINLERSKRSDLEQAQSRLREAQQRLKQLVAGPLPEEITQAEAQLEQAKAQMQTYLVQLKDTRIVAPASGKVAERNARVGDVTSGSGELFKIIENGRLELLLKVPQIQLSQIRPGQEVQITSDANSKMRLSGTVREIDPILDEKTRQATVKVDLEEIGTLQPGMFLKAVITTGSYTGLTIPAKAIVSQPNGSAIVYVLQPDNTVKALTVEVGEILPGERVEIKSGLSAKDRIVIKGAPFIKDGDKVQVMTNVS</sequence>
<dbReference type="InterPro" id="IPR058637">
    <property type="entry name" value="YknX-like_C"/>
</dbReference>
<gene>
    <name evidence="8" type="ORF">NJ959_10240</name>
</gene>
<evidence type="ECO:0000256" key="1">
    <source>
        <dbReference type="ARBA" id="ARBA00009477"/>
    </source>
</evidence>
<dbReference type="Pfam" id="PF25881">
    <property type="entry name" value="HH_YBHG"/>
    <property type="match status" value="1"/>
</dbReference>
<reference evidence="8" key="1">
    <citation type="submission" date="2022-06" db="EMBL/GenBank/DDBJ databases">
        <title>New cyanobacteria of genus Symplocastrum in benthos of Lake Baikal.</title>
        <authorList>
            <person name="Sorokovikova E."/>
            <person name="Tikhonova I."/>
            <person name="Krasnopeev A."/>
            <person name="Evseev P."/>
            <person name="Gladkikh A."/>
            <person name="Belykh O."/>
        </authorList>
    </citation>
    <scope>NUCLEOTIDE SEQUENCE</scope>
    <source>
        <strain evidence="8">BBK-W-15</strain>
    </source>
</reference>
<dbReference type="Gene3D" id="2.40.420.20">
    <property type="match status" value="1"/>
</dbReference>
<dbReference type="GO" id="GO:0015562">
    <property type="term" value="F:efflux transmembrane transporter activity"/>
    <property type="evidence" value="ECO:0007669"/>
    <property type="project" value="TreeGrafter"/>
</dbReference>
<keyword evidence="4" id="KW-1133">Transmembrane helix</keyword>
<name>A0AAE3GUJ9_9CYAN</name>
<feature type="coiled-coil region" evidence="2">
    <location>
        <begin position="164"/>
        <end position="217"/>
    </location>
</feature>
<dbReference type="Proteomes" id="UP001204953">
    <property type="component" value="Unassembled WGS sequence"/>
</dbReference>
<feature type="domain" description="CusB-like beta-barrel" evidence="6">
    <location>
        <begin position="346"/>
        <end position="415"/>
    </location>
</feature>
<evidence type="ECO:0000313" key="9">
    <source>
        <dbReference type="Proteomes" id="UP001204953"/>
    </source>
</evidence>
<feature type="compositionally biased region" description="Polar residues" evidence="3">
    <location>
        <begin position="1"/>
        <end position="17"/>
    </location>
</feature>
<evidence type="ECO:0000259" key="5">
    <source>
        <dbReference type="Pfam" id="PF25881"/>
    </source>
</evidence>
<keyword evidence="4" id="KW-0812">Transmembrane</keyword>
<dbReference type="InterPro" id="IPR058792">
    <property type="entry name" value="Beta-barrel_RND_2"/>
</dbReference>
<dbReference type="Pfam" id="PF25989">
    <property type="entry name" value="YknX_C"/>
    <property type="match status" value="1"/>
</dbReference>
<evidence type="ECO:0000256" key="2">
    <source>
        <dbReference type="SAM" id="Coils"/>
    </source>
</evidence>